<dbReference type="AlphaFoldDB" id="A0A7W3LP16"/>
<accession>A0A7W3LP16</accession>
<dbReference type="RefSeq" id="WP_182843902.1">
    <property type="nucleotide sequence ID" value="NZ_BAAALP010000029.1"/>
</dbReference>
<feature type="transmembrane region" description="Helical" evidence="8">
    <location>
        <begin position="29"/>
        <end position="49"/>
    </location>
</feature>
<feature type="transmembrane region" description="Helical" evidence="8">
    <location>
        <begin position="203"/>
        <end position="226"/>
    </location>
</feature>
<keyword evidence="5 8" id="KW-0812">Transmembrane</keyword>
<keyword evidence="2" id="KW-1003">Cell membrane</keyword>
<dbReference type="GO" id="GO:0016763">
    <property type="term" value="F:pentosyltransferase activity"/>
    <property type="evidence" value="ECO:0007669"/>
    <property type="project" value="TreeGrafter"/>
</dbReference>
<dbReference type="GO" id="GO:0009103">
    <property type="term" value="P:lipopolysaccharide biosynthetic process"/>
    <property type="evidence" value="ECO:0007669"/>
    <property type="project" value="UniProtKB-ARBA"/>
</dbReference>
<proteinExistence type="predicted"/>
<evidence type="ECO:0000256" key="8">
    <source>
        <dbReference type="SAM" id="Phobius"/>
    </source>
</evidence>
<protein>
    <recommendedName>
        <fullName evidence="11">Glycosyltransferase RgtA/B/C/D-like domain-containing protein</fullName>
    </recommendedName>
</protein>
<dbReference type="EMBL" id="JACJIA010000003">
    <property type="protein sequence ID" value="MBA8951607.1"/>
    <property type="molecule type" value="Genomic_DNA"/>
</dbReference>
<feature type="transmembrane region" description="Helical" evidence="8">
    <location>
        <begin position="419"/>
        <end position="436"/>
    </location>
</feature>
<gene>
    <name evidence="9" type="ORF">HNR61_003238</name>
</gene>
<keyword evidence="6 8" id="KW-1133">Transmembrane helix</keyword>
<evidence type="ECO:0000256" key="5">
    <source>
        <dbReference type="ARBA" id="ARBA00022692"/>
    </source>
</evidence>
<evidence type="ECO:0000256" key="4">
    <source>
        <dbReference type="ARBA" id="ARBA00022679"/>
    </source>
</evidence>
<comment type="subcellular location">
    <subcellularLocation>
        <location evidence="1">Cell membrane</location>
        <topology evidence="1">Multi-pass membrane protein</topology>
    </subcellularLocation>
</comment>
<feature type="transmembrane region" description="Helical" evidence="8">
    <location>
        <begin position="88"/>
        <end position="110"/>
    </location>
</feature>
<sequence length="460" mass="51158">MTTSTEPDPTPPERGGRWGRVRPFARRHWPFLLAALLGVALRAAAMLGYRPVMWFPDSIDYLSGAVHLMPSLIRPSGYSLFLAPLPGLAWVAFLQHAMGVGMAVMLYALLVRRGVRPWLAGAATVPVLLDAFQVQLEQMVMSDTLFAFLVMAAVTVFLWPRELTRRHVVAGAVLVGLAAITRTAGLPLLAPLVVFLLARRVPWRTVVAGVATVGLMLAGYGTWFAVEQGQFGMNRSTGVFLYGRVAPFADCHRMRVPVEEMPLCLASDPERRSVRKSYIWGMEAPRHRVDAEGFSKEVEELMRSFAVRAIVSQPLDYLAIAGTDIARTFRWGHPTFPDRDTYEYYLFRDDAKEALPDGDRLIRRYDPGFTETRAVRPYSSFLGAYQRFAYLPGTVLGAFVLLGAARIVRERRAWGGDALLPWAAGMTLLLVPVFTAQFDYRYVLPAVPLIMLAALAKRPG</sequence>
<organism evidence="9 10">
    <name type="scientific">Actinomadura namibiensis</name>
    <dbReference type="NCBI Taxonomy" id="182080"/>
    <lineage>
        <taxon>Bacteria</taxon>
        <taxon>Bacillati</taxon>
        <taxon>Actinomycetota</taxon>
        <taxon>Actinomycetes</taxon>
        <taxon>Streptosporangiales</taxon>
        <taxon>Thermomonosporaceae</taxon>
        <taxon>Actinomadura</taxon>
    </lineage>
</organism>
<evidence type="ECO:0000256" key="3">
    <source>
        <dbReference type="ARBA" id="ARBA00022676"/>
    </source>
</evidence>
<evidence type="ECO:0000313" key="10">
    <source>
        <dbReference type="Proteomes" id="UP000572680"/>
    </source>
</evidence>
<evidence type="ECO:0000256" key="2">
    <source>
        <dbReference type="ARBA" id="ARBA00022475"/>
    </source>
</evidence>
<feature type="transmembrane region" description="Helical" evidence="8">
    <location>
        <begin position="171"/>
        <end position="197"/>
    </location>
</feature>
<keyword evidence="4" id="KW-0808">Transferase</keyword>
<evidence type="ECO:0000256" key="7">
    <source>
        <dbReference type="ARBA" id="ARBA00023136"/>
    </source>
</evidence>
<dbReference type="InterPro" id="IPR050297">
    <property type="entry name" value="LipidA_mod_glycosyltrf_83"/>
</dbReference>
<dbReference type="Proteomes" id="UP000572680">
    <property type="component" value="Unassembled WGS sequence"/>
</dbReference>
<feature type="transmembrane region" description="Helical" evidence="8">
    <location>
        <begin position="117"/>
        <end position="134"/>
    </location>
</feature>
<name>A0A7W3LP16_ACTNM</name>
<dbReference type="PANTHER" id="PTHR33908">
    <property type="entry name" value="MANNOSYLTRANSFERASE YKCB-RELATED"/>
    <property type="match status" value="1"/>
</dbReference>
<reference evidence="9 10" key="1">
    <citation type="submission" date="2020-08" db="EMBL/GenBank/DDBJ databases">
        <title>Genomic Encyclopedia of Type Strains, Phase IV (KMG-IV): sequencing the most valuable type-strain genomes for metagenomic binning, comparative biology and taxonomic classification.</title>
        <authorList>
            <person name="Goeker M."/>
        </authorList>
    </citation>
    <scope>NUCLEOTIDE SEQUENCE [LARGE SCALE GENOMIC DNA]</scope>
    <source>
        <strain evidence="9 10">DSM 44197</strain>
    </source>
</reference>
<comment type="caution">
    <text evidence="9">The sequence shown here is derived from an EMBL/GenBank/DDBJ whole genome shotgun (WGS) entry which is preliminary data.</text>
</comment>
<evidence type="ECO:0000256" key="6">
    <source>
        <dbReference type="ARBA" id="ARBA00022989"/>
    </source>
</evidence>
<keyword evidence="10" id="KW-1185">Reference proteome</keyword>
<evidence type="ECO:0000256" key="1">
    <source>
        <dbReference type="ARBA" id="ARBA00004651"/>
    </source>
</evidence>
<evidence type="ECO:0008006" key="11">
    <source>
        <dbReference type="Google" id="ProtNLM"/>
    </source>
</evidence>
<feature type="transmembrane region" description="Helical" evidence="8">
    <location>
        <begin position="140"/>
        <end position="159"/>
    </location>
</feature>
<evidence type="ECO:0000313" key="9">
    <source>
        <dbReference type="EMBL" id="MBA8951607.1"/>
    </source>
</evidence>
<feature type="transmembrane region" description="Helical" evidence="8">
    <location>
        <begin position="388"/>
        <end position="407"/>
    </location>
</feature>
<keyword evidence="7 8" id="KW-0472">Membrane</keyword>
<keyword evidence="3" id="KW-0328">Glycosyltransferase</keyword>
<dbReference type="PANTHER" id="PTHR33908:SF11">
    <property type="entry name" value="MEMBRANE PROTEIN"/>
    <property type="match status" value="1"/>
</dbReference>
<dbReference type="GO" id="GO:0005886">
    <property type="term" value="C:plasma membrane"/>
    <property type="evidence" value="ECO:0007669"/>
    <property type="project" value="UniProtKB-SubCell"/>
</dbReference>